<reference evidence="1 2" key="1">
    <citation type="submission" date="2021-06" db="EMBL/GenBank/DDBJ databases">
        <title>Caerostris extrusa draft genome.</title>
        <authorList>
            <person name="Kono N."/>
            <person name="Arakawa K."/>
        </authorList>
    </citation>
    <scope>NUCLEOTIDE SEQUENCE [LARGE SCALE GENOMIC DNA]</scope>
</reference>
<accession>A0AAV4RH91</accession>
<gene>
    <name evidence="1" type="ORF">CEXT_98351</name>
</gene>
<dbReference type="EMBL" id="BPLR01007941">
    <property type="protein sequence ID" value="GIY20860.1"/>
    <property type="molecule type" value="Genomic_DNA"/>
</dbReference>
<keyword evidence="2" id="KW-1185">Reference proteome</keyword>
<evidence type="ECO:0000313" key="2">
    <source>
        <dbReference type="Proteomes" id="UP001054945"/>
    </source>
</evidence>
<organism evidence="1 2">
    <name type="scientific">Caerostris extrusa</name>
    <name type="common">Bark spider</name>
    <name type="synonym">Caerostris bankana</name>
    <dbReference type="NCBI Taxonomy" id="172846"/>
    <lineage>
        <taxon>Eukaryota</taxon>
        <taxon>Metazoa</taxon>
        <taxon>Ecdysozoa</taxon>
        <taxon>Arthropoda</taxon>
        <taxon>Chelicerata</taxon>
        <taxon>Arachnida</taxon>
        <taxon>Araneae</taxon>
        <taxon>Araneomorphae</taxon>
        <taxon>Entelegynae</taxon>
        <taxon>Araneoidea</taxon>
        <taxon>Araneidae</taxon>
        <taxon>Caerostris</taxon>
    </lineage>
</organism>
<sequence length="100" mass="11781">MNRETPGKEKEFLRIMENGDPLLGVKLSDKNCAVCSTCWQIRDGYVSRSWTYPHFKYVGKLKSRELWIHVHERLTYNIPWICQQVEQTAQFLSESFTPGE</sequence>
<protein>
    <submittedName>
        <fullName evidence="1">Uncharacterized protein</fullName>
    </submittedName>
</protein>
<dbReference type="AlphaFoldDB" id="A0AAV4RH91"/>
<proteinExistence type="predicted"/>
<comment type="caution">
    <text evidence="1">The sequence shown here is derived from an EMBL/GenBank/DDBJ whole genome shotgun (WGS) entry which is preliminary data.</text>
</comment>
<name>A0AAV4RH91_CAEEX</name>
<evidence type="ECO:0000313" key="1">
    <source>
        <dbReference type="EMBL" id="GIY20860.1"/>
    </source>
</evidence>
<dbReference type="Proteomes" id="UP001054945">
    <property type="component" value="Unassembled WGS sequence"/>
</dbReference>